<dbReference type="AlphaFoldDB" id="A0A9J6DKU2"/>
<accession>A0A9J6DKU2</accession>
<comment type="similarity">
    <text evidence="1">Belongs to the metallo-dependent hydrolases superfamily. TatD-type hydrolase family.</text>
</comment>
<dbReference type="SUPFAM" id="SSF51556">
    <property type="entry name" value="Metallo-dependent hydrolases"/>
    <property type="match status" value="1"/>
</dbReference>
<dbReference type="PANTHER" id="PTHR10060:SF15">
    <property type="entry name" value="DEOXYRIBONUCLEASE TATDN1"/>
    <property type="match status" value="1"/>
</dbReference>
<proteinExistence type="inferred from homology"/>
<dbReference type="InterPro" id="IPR032466">
    <property type="entry name" value="Metal_Hydrolase"/>
</dbReference>
<organism evidence="8 9">
    <name type="scientific">Rhipicephalus microplus</name>
    <name type="common">Cattle tick</name>
    <name type="synonym">Boophilus microplus</name>
    <dbReference type="NCBI Taxonomy" id="6941"/>
    <lineage>
        <taxon>Eukaryota</taxon>
        <taxon>Metazoa</taxon>
        <taxon>Ecdysozoa</taxon>
        <taxon>Arthropoda</taxon>
        <taxon>Chelicerata</taxon>
        <taxon>Arachnida</taxon>
        <taxon>Acari</taxon>
        <taxon>Parasitiformes</taxon>
        <taxon>Ixodida</taxon>
        <taxon>Ixodoidea</taxon>
        <taxon>Ixodidae</taxon>
        <taxon>Rhipicephalinae</taxon>
        <taxon>Rhipicephalus</taxon>
        <taxon>Boophilus</taxon>
    </lineage>
</organism>
<evidence type="ECO:0000256" key="3">
    <source>
        <dbReference type="ARBA" id="ARBA00022723"/>
    </source>
</evidence>
<dbReference type="GO" id="GO:0046872">
    <property type="term" value="F:metal ion binding"/>
    <property type="evidence" value="ECO:0007669"/>
    <property type="project" value="UniProtKB-KW"/>
</dbReference>
<evidence type="ECO:0000313" key="9">
    <source>
        <dbReference type="Proteomes" id="UP000821866"/>
    </source>
</evidence>
<sequence length="452" mass="49693">MMTSRFPAEALRPSSASVEKLRSFQEYLSSWEDHTKGQKGFLSQSTAAGLRVTLSSVLFLLQYLTEKLGYRYLMTSRVSQGPVEHVFGIVRQSSGCNTHPTPQQFISTINCLSFNNLAHSASKGNCEPAVLHALLPANSGAENVPSGKQRLMDTFINSDNVAAVQSSLPQSAPDHASCIISASDNRLTFYIAGYVPRKCLLKSGCEECRKLLLMQKESAESLKHLAQLTHMKDRGGLLYPSSLLFKFVHDLEKAFTTCFSLLELHADSILDILSEVKAKQKNGLGCDHSEGIAAEMELACELNKPLVLRERAAFDAMVDLLARSQLPARVVLHCFAGSSDQAAAYLARGCYLGVGGQLWKEPKVLQSVPPERILLESDSPFLWPNTRALPSEWRTALQPRAVRLLERYCSFQRNEPCCLPAVLELTAAVLGIGPQDLALRTTYTALSIFGLD</sequence>
<evidence type="ECO:0000256" key="2">
    <source>
        <dbReference type="ARBA" id="ARBA00022722"/>
    </source>
</evidence>
<dbReference type="Pfam" id="PF21789">
    <property type="entry name" value="TNP-like_RNaseH_C"/>
    <property type="match status" value="1"/>
</dbReference>
<dbReference type="EMBL" id="JABSTU010000008">
    <property type="protein sequence ID" value="KAH8022770.1"/>
    <property type="molecule type" value="Genomic_DNA"/>
</dbReference>
<dbReference type="GO" id="GO:0005829">
    <property type="term" value="C:cytosol"/>
    <property type="evidence" value="ECO:0007669"/>
    <property type="project" value="TreeGrafter"/>
</dbReference>
<keyword evidence="9" id="KW-1185">Reference proteome</keyword>
<dbReference type="Gene3D" id="3.20.20.140">
    <property type="entry name" value="Metal-dependent hydrolases"/>
    <property type="match status" value="1"/>
</dbReference>
<dbReference type="InterPro" id="IPR001130">
    <property type="entry name" value="TatD-like"/>
</dbReference>
<evidence type="ECO:0000313" key="8">
    <source>
        <dbReference type="EMBL" id="KAH8022770.1"/>
    </source>
</evidence>
<evidence type="ECO:0000256" key="4">
    <source>
        <dbReference type="ARBA" id="ARBA00022801"/>
    </source>
</evidence>
<evidence type="ECO:0000256" key="1">
    <source>
        <dbReference type="ARBA" id="ARBA00009275"/>
    </source>
</evidence>
<dbReference type="Pfam" id="PF01026">
    <property type="entry name" value="TatD_DNase"/>
    <property type="match status" value="1"/>
</dbReference>
<dbReference type="Proteomes" id="UP000821866">
    <property type="component" value="Chromosome 6"/>
</dbReference>
<keyword evidence="4" id="KW-0378">Hydrolase</keyword>
<dbReference type="VEuPathDB" id="VectorBase:LOC119172476"/>
<gene>
    <name evidence="8" type="ORF">HPB51_005068</name>
</gene>
<protein>
    <recommendedName>
        <fullName evidence="5">Deoxyribonuclease TATDN1</fullName>
    </recommendedName>
</protein>
<evidence type="ECO:0000259" key="7">
    <source>
        <dbReference type="Pfam" id="PF21789"/>
    </source>
</evidence>
<evidence type="ECO:0000256" key="5">
    <source>
        <dbReference type="ARBA" id="ARBA00039767"/>
    </source>
</evidence>
<evidence type="ECO:0000256" key="6">
    <source>
        <dbReference type="ARBA" id="ARBA00045223"/>
    </source>
</evidence>
<reference evidence="8" key="1">
    <citation type="journal article" date="2020" name="Cell">
        <title>Large-Scale Comparative Analyses of Tick Genomes Elucidate Their Genetic Diversity and Vector Capacities.</title>
        <authorList>
            <consortium name="Tick Genome and Microbiome Consortium (TIGMIC)"/>
            <person name="Jia N."/>
            <person name="Wang J."/>
            <person name="Shi W."/>
            <person name="Du L."/>
            <person name="Sun Y."/>
            <person name="Zhan W."/>
            <person name="Jiang J.F."/>
            <person name="Wang Q."/>
            <person name="Zhang B."/>
            <person name="Ji P."/>
            <person name="Bell-Sakyi L."/>
            <person name="Cui X.M."/>
            <person name="Yuan T.T."/>
            <person name="Jiang B.G."/>
            <person name="Yang W.F."/>
            <person name="Lam T.T."/>
            <person name="Chang Q.C."/>
            <person name="Ding S.J."/>
            <person name="Wang X.J."/>
            <person name="Zhu J.G."/>
            <person name="Ruan X.D."/>
            <person name="Zhao L."/>
            <person name="Wei J.T."/>
            <person name="Ye R.Z."/>
            <person name="Que T.C."/>
            <person name="Du C.H."/>
            <person name="Zhou Y.H."/>
            <person name="Cheng J.X."/>
            <person name="Dai P.F."/>
            <person name="Guo W.B."/>
            <person name="Han X.H."/>
            <person name="Huang E.J."/>
            <person name="Li L.F."/>
            <person name="Wei W."/>
            <person name="Gao Y.C."/>
            <person name="Liu J.Z."/>
            <person name="Shao H.Z."/>
            <person name="Wang X."/>
            <person name="Wang C.C."/>
            <person name="Yang T.C."/>
            <person name="Huo Q.B."/>
            <person name="Li W."/>
            <person name="Chen H.Y."/>
            <person name="Chen S.E."/>
            <person name="Zhou L.G."/>
            <person name="Ni X.B."/>
            <person name="Tian J.H."/>
            <person name="Sheng Y."/>
            <person name="Liu T."/>
            <person name="Pan Y.S."/>
            <person name="Xia L.Y."/>
            <person name="Li J."/>
            <person name="Zhao F."/>
            <person name="Cao W.C."/>
        </authorList>
    </citation>
    <scope>NUCLEOTIDE SEQUENCE</scope>
    <source>
        <strain evidence="8">Rmic-2018</strain>
    </source>
</reference>
<keyword evidence="3" id="KW-0479">Metal-binding</keyword>
<dbReference type="InterPro" id="IPR050891">
    <property type="entry name" value="TatD-type_Hydrolase"/>
</dbReference>
<feature type="domain" description="Transposable element P transposase-like RNase H C-terminal" evidence="7">
    <location>
        <begin position="77"/>
        <end position="107"/>
    </location>
</feature>
<dbReference type="PANTHER" id="PTHR10060">
    <property type="entry name" value="TATD FAMILY DEOXYRIBONUCLEASE"/>
    <property type="match status" value="1"/>
</dbReference>
<reference evidence="8" key="2">
    <citation type="submission" date="2021-09" db="EMBL/GenBank/DDBJ databases">
        <authorList>
            <person name="Jia N."/>
            <person name="Wang J."/>
            <person name="Shi W."/>
            <person name="Du L."/>
            <person name="Sun Y."/>
            <person name="Zhan W."/>
            <person name="Jiang J."/>
            <person name="Wang Q."/>
            <person name="Zhang B."/>
            <person name="Ji P."/>
            <person name="Sakyi L.B."/>
            <person name="Cui X."/>
            <person name="Yuan T."/>
            <person name="Jiang B."/>
            <person name="Yang W."/>
            <person name="Lam T.T.-Y."/>
            <person name="Chang Q."/>
            <person name="Ding S."/>
            <person name="Wang X."/>
            <person name="Zhu J."/>
            <person name="Ruan X."/>
            <person name="Zhao L."/>
            <person name="Wei J."/>
            <person name="Que T."/>
            <person name="Du C."/>
            <person name="Cheng J."/>
            <person name="Dai P."/>
            <person name="Han X."/>
            <person name="Huang E."/>
            <person name="Gao Y."/>
            <person name="Liu J."/>
            <person name="Shao H."/>
            <person name="Ye R."/>
            <person name="Li L."/>
            <person name="Wei W."/>
            <person name="Wang X."/>
            <person name="Wang C."/>
            <person name="Huo Q."/>
            <person name="Li W."/>
            <person name="Guo W."/>
            <person name="Chen H."/>
            <person name="Chen S."/>
            <person name="Zhou L."/>
            <person name="Zhou L."/>
            <person name="Ni X."/>
            <person name="Tian J."/>
            <person name="Zhou Y."/>
            <person name="Sheng Y."/>
            <person name="Liu T."/>
            <person name="Pan Y."/>
            <person name="Xia L."/>
            <person name="Li J."/>
            <person name="Zhao F."/>
            <person name="Cao W."/>
        </authorList>
    </citation>
    <scope>NUCLEOTIDE SEQUENCE</scope>
    <source>
        <strain evidence="8">Rmic-2018</strain>
        <tissue evidence="8">Larvae</tissue>
    </source>
</reference>
<comment type="function">
    <text evidence="6">Deoxyribonuclease which catalyzes (in vitro) the decatenation of kinetoplast DNA, which are circular DNA catenated to each other, producing linear DNA molecules. Plays an important role in chromosomal segregation and cell cycle progression during eye development probably via its DNA decatenation activity.</text>
</comment>
<name>A0A9J6DKU2_RHIMP</name>
<dbReference type="GO" id="GO:0008310">
    <property type="term" value="F:single-stranded DNA 3'-5' DNA exonuclease activity"/>
    <property type="evidence" value="ECO:0007669"/>
    <property type="project" value="TreeGrafter"/>
</dbReference>
<comment type="caution">
    <text evidence="8">The sequence shown here is derived from an EMBL/GenBank/DDBJ whole genome shotgun (WGS) entry which is preliminary data.</text>
</comment>
<dbReference type="InterPro" id="IPR048367">
    <property type="entry name" value="TNP-like_RNaseH_C"/>
</dbReference>
<keyword evidence="2" id="KW-0540">Nuclease</keyword>